<comment type="similarity">
    <text evidence="5">Belongs to the Nth/MutY family.</text>
</comment>
<evidence type="ECO:0000256" key="3">
    <source>
        <dbReference type="ARBA" id="ARBA00004123"/>
    </source>
</evidence>
<dbReference type="InterPro" id="IPR004036">
    <property type="entry name" value="Endonuclease-III-like_CS2"/>
</dbReference>
<accession>A0A444U1I4</accession>
<evidence type="ECO:0000256" key="14">
    <source>
        <dbReference type="ARBA" id="ARBA00023128"/>
    </source>
</evidence>
<evidence type="ECO:0000256" key="9">
    <source>
        <dbReference type="ARBA" id="ARBA00022723"/>
    </source>
</evidence>
<dbReference type="InterPro" id="IPR003265">
    <property type="entry name" value="HhH-GPD_domain"/>
</dbReference>
<dbReference type="SUPFAM" id="SSF48150">
    <property type="entry name" value="DNA-glycosylase"/>
    <property type="match status" value="1"/>
</dbReference>
<keyword evidence="11" id="KW-0378">Hydrolase</keyword>
<dbReference type="Pfam" id="PF00730">
    <property type="entry name" value="HhH-GPD"/>
    <property type="match status" value="1"/>
</dbReference>
<dbReference type="GO" id="GO:0035485">
    <property type="term" value="F:adenine/guanine mispair binding"/>
    <property type="evidence" value="ECO:0007669"/>
    <property type="project" value="TreeGrafter"/>
</dbReference>
<feature type="region of interest" description="Disordered" evidence="21">
    <location>
        <begin position="640"/>
        <end position="695"/>
    </location>
</feature>
<comment type="function">
    <text evidence="18">Involved in oxidative DNA damage repair. Initiates repair of A*oxoG to C*G by removing the inappropriately paired adenine base from the DNA backbone. Possesses both adenine and 2-OH-A DNA glycosylase activities.</text>
</comment>
<dbReference type="PROSITE" id="PS01155">
    <property type="entry name" value="ENDONUCLEASE_III_2"/>
    <property type="match status" value="1"/>
</dbReference>
<comment type="caution">
    <text evidence="23">The sequence shown here is derived from an EMBL/GenBank/DDBJ whole genome shotgun (WGS) entry which is preliminary data.</text>
</comment>
<dbReference type="GO" id="GO:0032357">
    <property type="term" value="F:oxidized purine DNA binding"/>
    <property type="evidence" value="ECO:0007669"/>
    <property type="project" value="TreeGrafter"/>
</dbReference>
<keyword evidence="20" id="KW-0175">Coiled coil</keyword>
<dbReference type="Gene3D" id="1.10.340.30">
    <property type="entry name" value="Hypothetical protein, domain 2"/>
    <property type="match status" value="1"/>
</dbReference>
<comment type="catalytic activity">
    <reaction evidence="1">
        <text>Hydrolyzes free adenine bases from 7,8-dihydro-8-oxoguanine:adenine mismatched double-stranded DNA, leaving an apurinic site.</text>
        <dbReference type="EC" id="3.2.2.31"/>
    </reaction>
</comment>
<dbReference type="EMBL" id="SCEB01215535">
    <property type="protein sequence ID" value="RXM29076.1"/>
    <property type="molecule type" value="Genomic_DNA"/>
</dbReference>
<feature type="coiled-coil region" evidence="20">
    <location>
        <begin position="122"/>
        <end position="152"/>
    </location>
</feature>
<keyword evidence="15" id="KW-0234">DNA repair</keyword>
<dbReference type="PANTHER" id="PTHR42944:SF1">
    <property type="entry name" value="ADENINE DNA GLYCOSYLASE"/>
    <property type="match status" value="1"/>
</dbReference>
<feature type="region of interest" description="Disordered" evidence="21">
    <location>
        <begin position="90"/>
        <end position="109"/>
    </location>
</feature>
<dbReference type="GO" id="GO:0005634">
    <property type="term" value="C:nucleus"/>
    <property type="evidence" value="ECO:0007669"/>
    <property type="project" value="UniProtKB-SubCell"/>
</dbReference>
<dbReference type="SUPFAM" id="SSF55811">
    <property type="entry name" value="Nudix"/>
    <property type="match status" value="1"/>
</dbReference>
<dbReference type="FunFam" id="1.10.1670.10:FF:000002">
    <property type="entry name" value="Adenine DNA glycosylase"/>
    <property type="match status" value="1"/>
</dbReference>
<dbReference type="EC" id="3.2.2.31" evidence="6"/>
<comment type="cofactor">
    <cofactor evidence="2">
        <name>[4Fe-4S] cluster</name>
        <dbReference type="ChEBI" id="CHEBI:49883"/>
    </cofactor>
</comment>
<dbReference type="CDD" id="cd03431">
    <property type="entry name" value="NUDIX_DNA_Glycosylase_C-MutY"/>
    <property type="match status" value="1"/>
</dbReference>
<keyword evidence="13" id="KW-0411">Iron-sulfur</keyword>
<dbReference type="InterPro" id="IPR000086">
    <property type="entry name" value="NUDIX_hydrolase_dom"/>
</dbReference>
<dbReference type="SMART" id="SM00525">
    <property type="entry name" value="FES"/>
    <property type="match status" value="1"/>
</dbReference>
<evidence type="ECO:0000256" key="1">
    <source>
        <dbReference type="ARBA" id="ARBA00000843"/>
    </source>
</evidence>
<evidence type="ECO:0000256" key="16">
    <source>
        <dbReference type="ARBA" id="ARBA00023242"/>
    </source>
</evidence>
<dbReference type="Pfam" id="PF14815">
    <property type="entry name" value="NUDIX_4"/>
    <property type="match status" value="1"/>
</dbReference>
<dbReference type="FunFam" id="1.10.340.30:FF:000002">
    <property type="entry name" value="Adenine DNA glycosylase"/>
    <property type="match status" value="1"/>
</dbReference>
<keyword evidence="17" id="KW-0326">Glycosidase</keyword>
<dbReference type="GO" id="GO:0051539">
    <property type="term" value="F:4 iron, 4 sulfur cluster binding"/>
    <property type="evidence" value="ECO:0007669"/>
    <property type="project" value="UniProtKB-KW"/>
</dbReference>
<dbReference type="Proteomes" id="UP000289886">
    <property type="component" value="Unassembled WGS sequence"/>
</dbReference>
<dbReference type="CDD" id="cd00056">
    <property type="entry name" value="ENDO3c"/>
    <property type="match status" value="1"/>
</dbReference>
<proteinExistence type="inferred from homology"/>
<dbReference type="InterPro" id="IPR029119">
    <property type="entry name" value="MutY_C"/>
</dbReference>
<evidence type="ECO:0000256" key="6">
    <source>
        <dbReference type="ARBA" id="ARBA00012045"/>
    </source>
</evidence>
<dbReference type="GO" id="GO:0006284">
    <property type="term" value="P:base-excision repair"/>
    <property type="evidence" value="ECO:0007669"/>
    <property type="project" value="InterPro"/>
</dbReference>
<reference evidence="23 24" key="1">
    <citation type="submission" date="2019-01" db="EMBL/GenBank/DDBJ databases">
        <title>Draft Genome and Complete Hox-Cluster Characterization of the Sterlet Sturgeon (Acipenser ruthenus).</title>
        <authorList>
            <person name="Wei Q."/>
        </authorList>
    </citation>
    <scope>NUCLEOTIDE SEQUENCE [LARGE SCALE GENOMIC DNA]</scope>
    <source>
        <strain evidence="23">WHYD16114868_AA</strain>
        <tissue evidence="23">Blood</tissue>
    </source>
</reference>
<evidence type="ECO:0000313" key="23">
    <source>
        <dbReference type="EMBL" id="RXM29076.1"/>
    </source>
</evidence>
<evidence type="ECO:0000256" key="5">
    <source>
        <dbReference type="ARBA" id="ARBA00008343"/>
    </source>
</evidence>
<dbReference type="InterPro" id="IPR011257">
    <property type="entry name" value="DNA_glycosylase"/>
</dbReference>
<dbReference type="InterPro" id="IPR015797">
    <property type="entry name" value="NUDIX_hydrolase-like_dom_sf"/>
</dbReference>
<dbReference type="AlphaFoldDB" id="A0A444U1I4"/>
<keyword evidence="10" id="KW-0227">DNA damage</keyword>
<dbReference type="GO" id="GO:0005739">
    <property type="term" value="C:mitochondrion"/>
    <property type="evidence" value="ECO:0007669"/>
    <property type="project" value="UniProtKB-SubCell"/>
</dbReference>
<evidence type="ECO:0000256" key="2">
    <source>
        <dbReference type="ARBA" id="ARBA00001966"/>
    </source>
</evidence>
<evidence type="ECO:0000256" key="12">
    <source>
        <dbReference type="ARBA" id="ARBA00023004"/>
    </source>
</evidence>
<dbReference type="FunFam" id="3.90.79.10:FF:000026">
    <property type="entry name" value="Adenine DNA glycosylase"/>
    <property type="match status" value="1"/>
</dbReference>
<organism evidence="23 24">
    <name type="scientific">Acipenser ruthenus</name>
    <name type="common">Sterlet sturgeon</name>
    <dbReference type="NCBI Taxonomy" id="7906"/>
    <lineage>
        <taxon>Eukaryota</taxon>
        <taxon>Metazoa</taxon>
        <taxon>Chordata</taxon>
        <taxon>Craniata</taxon>
        <taxon>Vertebrata</taxon>
        <taxon>Euteleostomi</taxon>
        <taxon>Actinopterygii</taxon>
        <taxon>Chondrostei</taxon>
        <taxon>Acipenseriformes</taxon>
        <taxon>Acipenseridae</taxon>
        <taxon>Acipenser</taxon>
    </lineage>
</organism>
<evidence type="ECO:0000313" key="24">
    <source>
        <dbReference type="Proteomes" id="UP000289886"/>
    </source>
</evidence>
<dbReference type="GO" id="GO:0006298">
    <property type="term" value="P:mismatch repair"/>
    <property type="evidence" value="ECO:0007669"/>
    <property type="project" value="TreeGrafter"/>
</dbReference>
<keyword evidence="12" id="KW-0408">Iron</keyword>
<evidence type="ECO:0000256" key="11">
    <source>
        <dbReference type="ARBA" id="ARBA00022801"/>
    </source>
</evidence>
<keyword evidence="24" id="KW-1185">Reference proteome</keyword>
<dbReference type="PANTHER" id="PTHR42944">
    <property type="entry name" value="ADENINE DNA GLYCOSYLASE"/>
    <property type="match status" value="1"/>
</dbReference>
<dbReference type="InterPro" id="IPR023170">
    <property type="entry name" value="HhH_base_excis_C"/>
</dbReference>
<evidence type="ECO:0000256" key="4">
    <source>
        <dbReference type="ARBA" id="ARBA00004173"/>
    </source>
</evidence>
<sequence>MGGCSAPNCSNSTTIGKQLFRFPKDPDHFELSQFEEIARSPAGGKKLKPNAIPTVFDVPDPPSPILMKEVKIKLDYAGKRTRGDHGYARKQLCSETGEPENNEENNKEDYSCRECDRFKAHLEQQYLNNAILQRQVEEMKKKLNKLNKIEKSLQNFLFDDQIRALSLTKRSRRAVWSQNTVQSARRIRAAVGGKEPLSPVPSQNSTYHYFKDPGDISSFRKQLLWWYDECKRELPWRTLAATESDVNKRLYAVWVSEIMLQQTQVVTVIDYYNKWMKRWPTVQDLAAATLEDVNEMWSGLGFYSRGKRLHNGAQKVMSELKGEVPTTAEDLQKFLPGVGRYTAGAVASIGMGQVTGVVDGNVIRVMCRTRAIGADCTSPSVTETLWSLANTLVDPKRAGDFNQSMMELGATVCTPKAPLCLECPIQTHCRAYKQVKIQLDLASERLLGKSTVQSSSVPDIEECGFCSLCLPPGELWDSSLGVMNFPRKPVKKQPRVERTLTCVLDRRGVGGEAEYLIVQRPSTGLLAMMWEFPSLPLEERDFSESKQKEAVLAQVQSVLGGPGSLGALQHIGEVLHIFTHIHQTYVVYRCSLSDPTGVELREGEAPTTRWVTKAVFQQAAVSTAMKKVLKLYESKESHEEECRKSWKRKRDSGSKDRKRKPQKIKVEQETSTGKKQLSLHNFFQRPMKQAIDNGS</sequence>
<gene>
    <name evidence="23" type="ORF">EOD39_9152</name>
</gene>
<dbReference type="InterPro" id="IPR000445">
    <property type="entry name" value="HhH_motif"/>
</dbReference>
<comment type="subcellular location">
    <subcellularLocation>
        <location evidence="4">Mitochondrion</location>
    </subcellularLocation>
    <subcellularLocation>
        <location evidence="3">Nucleus</location>
    </subcellularLocation>
</comment>
<dbReference type="InterPro" id="IPR044298">
    <property type="entry name" value="MIG/MutY"/>
</dbReference>
<dbReference type="GO" id="GO:0000701">
    <property type="term" value="F:purine-specific mismatch base pair DNA N-glycosylase activity"/>
    <property type="evidence" value="ECO:0007669"/>
    <property type="project" value="UniProtKB-EC"/>
</dbReference>
<dbReference type="InterPro" id="IPR003651">
    <property type="entry name" value="Endonuclease3_FeS-loop_motif"/>
</dbReference>
<evidence type="ECO:0000256" key="10">
    <source>
        <dbReference type="ARBA" id="ARBA00022763"/>
    </source>
</evidence>
<dbReference type="SMART" id="SM00478">
    <property type="entry name" value="ENDO3c"/>
    <property type="match status" value="1"/>
</dbReference>
<keyword evidence="14" id="KW-0496">Mitochondrion</keyword>
<evidence type="ECO:0000256" key="20">
    <source>
        <dbReference type="SAM" id="Coils"/>
    </source>
</evidence>
<keyword evidence="8" id="KW-0004">4Fe-4S</keyword>
<dbReference type="GO" id="GO:0046872">
    <property type="term" value="F:metal ion binding"/>
    <property type="evidence" value="ECO:0007669"/>
    <property type="project" value="UniProtKB-KW"/>
</dbReference>
<evidence type="ECO:0000256" key="21">
    <source>
        <dbReference type="SAM" id="MobiDB-lite"/>
    </source>
</evidence>
<evidence type="ECO:0000256" key="13">
    <source>
        <dbReference type="ARBA" id="ARBA00023014"/>
    </source>
</evidence>
<evidence type="ECO:0000256" key="19">
    <source>
        <dbReference type="ARBA" id="ARBA00081502"/>
    </source>
</evidence>
<dbReference type="GO" id="GO:0034039">
    <property type="term" value="F:8-oxo-7,8-dihydroguanine DNA N-glycosylase activity"/>
    <property type="evidence" value="ECO:0007669"/>
    <property type="project" value="TreeGrafter"/>
</dbReference>
<dbReference type="Pfam" id="PF00633">
    <property type="entry name" value="HHH"/>
    <property type="match status" value="1"/>
</dbReference>
<dbReference type="Gene3D" id="3.90.79.10">
    <property type="entry name" value="Nucleoside Triphosphate Pyrophosphohydrolase"/>
    <property type="match status" value="1"/>
</dbReference>
<feature type="compositionally biased region" description="Polar residues" evidence="21">
    <location>
        <begin position="669"/>
        <end position="681"/>
    </location>
</feature>
<evidence type="ECO:0000256" key="8">
    <source>
        <dbReference type="ARBA" id="ARBA00022485"/>
    </source>
</evidence>
<evidence type="ECO:0000256" key="17">
    <source>
        <dbReference type="ARBA" id="ARBA00023295"/>
    </source>
</evidence>
<feature type="compositionally biased region" description="Basic residues" evidence="21">
    <location>
        <begin position="645"/>
        <end position="663"/>
    </location>
</feature>
<evidence type="ECO:0000256" key="15">
    <source>
        <dbReference type="ARBA" id="ARBA00023204"/>
    </source>
</evidence>
<dbReference type="PROSITE" id="PS51462">
    <property type="entry name" value="NUDIX"/>
    <property type="match status" value="1"/>
</dbReference>
<protein>
    <recommendedName>
        <fullName evidence="7">Adenine DNA glycosylase</fullName>
        <ecNumber evidence="6">3.2.2.31</ecNumber>
    </recommendedName>
    <alternativeName>
        <fullName evidence="19">MutY homolog</fullName>
    </alternativeName>
</protein>
<evidence type="ECO:0000256" key="7">
    <source>
        <dbReference type="ARBA" id="ARBA00022023"/>
    </source>
</evidence>
<dbReference type="Gene3D" id="1.10.1670.10">
    <property type="entry name" value="Helix-hairpin-Helix base-excision DNA repair enzymes (C-terminal)"/>
    <property type="match status" value="1"/>
</dbReference>
<keyword evidence="16" id="KW-0539">Nucleus</keyword>
<name>A0A444U1I4_ACIRT</name>
<keyword evidence="9" id="KW-0479">Metal-binding</keyword>
<feature type="domain" description="Nudix hydrolase" evidence="22">
    <location>
        <begin position="494"/>
        <end position="633"/>
    </location>
</feature>
<evidence type="ECO:0000259" key="22">
    <source>
        <dbReference type="PROSITE" id="PS51462"/>
    </source>
</evidence>
<evidence type="ECO:0000256" key="18">
    <source>
        <dbReference type="ARBA" id="ARBA00058024"/>
    </source>
</evidence>